<dbReference type="Gene3D" id="1.20.58.120">
    <property type="entry name" value="BAG domain"/>
    <property type="match status" value="1"/>
</dbReference>
<evidence type="ECO:0000259" key="4">
    <source>
        <dbReference type="PROSITE" id="PS51035"/>
    </source>
</evidence>
<accession>G4T533</accession>
<gene>
    <name evidence="5" type="ORF">PIIN_00075</name>
</gene>
<dbReference type="eggNOG" id="ENOG502S9TU">
    <property type="taxonomic scope" value="Eukaryota"/>
</dbReference>
<dbReference type="GO" id="GO:0016020">
    <property type="term" value="C:membrane"/>
    <property type="evidence" value="ECO:0007669"/>
    <property type="project" value="TreeGrafter"/>
</dbReference>
<dbReference type="PROSITE" id="PS51035">
    <property type="entry name" value="BAG"/>
    <property type="match status" value="1"/>
</dbReference>
<dbReference type="EMBL" id="CAFZ01000001">
    <property type="protein sequence ID" value="CCA66389.1"/>
    <property type="molecule type" value="Genomic_DNA"/>
</dbReference>
<evidence type="ECO:0000256" key="1">
    <source>
        <dbReference type="ARBA" id="ARBA00023186"/>
    </source>
</evidence>
<name>G4T533_SERID</name>
<dbReference type="SMART" id="SM00213">
    <property type="entry name" value="UBQ"/>
    <property type="match status" value="1"/>
</dbReference>
<proteinExistence type="predicted"/>
<evidence type="ECO:0000313" key="6">
    <source>
        <dbReference type="Proteomes" id="UP000007148"/>
    </source>
</evidence>
<organism evidence="5 6">
    <name type="scientific">Serendipita indica (strain DSM 11827)</name>
    <name type="common">Root endophyte fungus</name>
    <name type="synonym">Piriformospora indica</name>
    <dbReference type="NCBI Taxonomy" id="1109443"/>
    <lineage>
        <taxon>Eukaryota</taxon>
        <taxon>Fungi</taxon>
        <taxon>Dikarya</taxon>
        <taxon>Basidiomycota</taxon>
        <taxon>Agaricomycotina</taxon>
        <taxon>Agaricomycetes</taxon>
        <taxon>Sebacinales</taxon>
        <taxon>Serendipitaceae</taxon>
        <taxon>Serendipita</taxon>
    </lineage>
</organism>
<evidence type="ECO:0000313" key="5">
    <source>
        <dbReference type="EMBL" id="CCA66389.1"/>
    </source>
</evidence>
<feature type="domain" description="Ubiquitin-like" evidence="3">
    <location>
        <begin position="65"/>
        <end position="113"/>
    </location>
</feature>
<dbReference type="InterPro" id="IPR039773">
    <property type="entry name" value="BAG_chaperone_regulator"/>
</dbReference>
<evidence type="ECO:0008006" key="7">
    <source>
        <dbReference type="Google" id="ProtNLM"/>
    </source>
</evidence>
<dbReference type="SUPFAM" id="SSF63491">
    <property type="entry name" value="BAG domain"/>
    <property type="match status" value="1"/>
</dbReference>
<dbReference type="FunCoup" id="G4T533">
    <property type="interactions" value="116"/>
</dbReference>
<keyword evidence="6" id="KW-1185">Reference proteome</keyword>
<reference evidence="5 6" key="1">
    <citation type="journal article" date="2011" name="PLoS Pathog.">
        <title>Endophytic Life Strategies Decoded by Genome and Transcriptome Analyses of the Mutualistic Root Symbiont Piriformospora indica.</title>
        <authorList>
            <person name="Zuccaro A."/>
            <person name="Lahrmann U."/>
            <person name="Guldener U."/>
            <person name="Langen G."/>
            <person name="Pfiffi S."/>
            <person name="Biedenkopf D."/>
            <person name="Wong P."/>
            <person name="Samans B."/>
            <person name="Grimm C."/>
            <person name="Basiewicz M."/>
            <person name="Murat C."/>
            <person name="Martin F."/>
            <person name="Kogel K.H."/>
        </authorList>
    </citation>
    <scope>NUCLEOTIDE SEQUENCE [LARGE SCALE GENOMIC DNA]</scope>
    <source>
        <strain evidence="5 6">DSM 11827</strain>
    </source>
</reference>
<dbReference type="GO" id="GO:0050821">
    <property type="term" value="P:protein stabilization"/>
    <property type="evidence" value="ECO:0007669"/>
    <property type="project" value="TreeGrafter"/>
</dbReference>
<dbReference type="InterPro" id="IPR003103">
    <property type="entry name" value="BAG_domain"/>
</dbReference>
<dbReference type="PROSITE" id="PS50053">
    <property type="entry name" value="UBIQUITIN_2"/>
    <property type="match status" value="1"/>
</dbReference>
<dbReference type="SUPFAM" id="SSF54236">
    <property type="entry name" value="Ubiquitin-like"/>
    <property type="match status" value="1"/>
</dbReference>
<dbReference type="PANTHER" id="PTHR12329:SF16">
    <property type="entry name" value="BAG FAMILY MOLECULAR CHAPERONE REGULATOR 1"/>
    <property type="match status" value="1"/>
</dbReference>
<dbReference type="GO" id="GO:0051087">
    <property type="term" value="F:protein-folding chaperone binding"/>
    <property type="evidence" value="ECO:0007669"/>
    <property type="project" value="InterPro"/>
</dbReference>
<dbReference type="GO" id="GO:0000774">
    <property type="term" value="F:adenyl-nucleotide exchange factor activity"/>
    <property type="evidence" value="ECO:0007669"/>
    <property type="project" value="TreeGrafter"/>
</dbReference>
<comment type="caution">
    <text evidence="5">The sequence shown here is derived from an EMBL/GenBank/DDBJ whole genome shotgun (WGS) entry which is preliminary data.</text>
</comment>
<evidence type="ECO:0000256" key="2">
    <source>
        <dbReference type="SAM" id="MobiDB-lite"/>
    </source>
</evidence>
<dbReference type="InterPro" id="IPR000626">
    <property type="entry name" value="Ubiquitin-like_dom"/>
</dbReference>
<dbReference type="PANTHER" id="PTHR12329">
    <property type="entry name" value="BCL2-ASSOCIATED ATHANOGENE"/>
    <property type="match status" value="1"/>
</dbReference>
<evidence type="ECO:0000259" key="3">
    <source>
        <dbReference type="PROSITE" id="PS50053"/>
    </source>
</evidence>
<dbReference type="GO" id="GO:0005634">
    <property type="term" value="C:nucleus"/>
    <property type="evidence" value="ECO:0007669"/>
    <property type="project" value="TreeGrafter"/>
</dbReference>
<dbReference type="InterPro" id="IPR036533">
    <property type="entry name" value="BAG_dom_sf"/>
</dbReference>
<dbReference type="Proteomes" id="UP000007148">
    <property type="component" value="Unassembled WGS sequence"/>
</dbReference>
<protein>
    <recommendedName>
        <fullName evidence="7">BAG domain-containing protein</fullName>
    </recommendedName>
</protein>
<dbReference type="Gene3D" id="3.10.20.90">
    <property type="entry name" value="Phosphatidylinositol 3-kinase Catalytic Subunit, Chain A, domain 1"/>
    <property type="match status" value="1"/>
</dbReference>
<dbReference type="OMA" id="IYMGAYL"/>
<sequence>MALRWSVSDRWQQQTLTQRSSAAALGVLLLTGAVYGKTMSSSKTDLLVKWGRDRISIPLPDVSITLTALKKDLADRTGLAINQFKLVHGGAVLKGDNPVSAYGLKPGSTLTLIGSATPAPTARDTSVTKPTLPRTQEGVLVTIKTELDHVHDKIHPGLEKFLNTLAPAEEAQEPRMVNPSDEDLQQEHARLGELLLQSLLRLDAITPESEWEDARKARKAAVKEVQSDLDKLDASWKASRATVPAVQTGPAHSTKPKSKRRR</sequence>
<dbReference type="OrthoDB" id="417450at2759"/>
<dbReference type="SMART" id="SM00264">
    <property type="entry name" value="BAG"/>
    <property type="match status" value="1"/>
</dbReference>
<feature type="domain" description="BAG" evidence="4">
    <location>
        <begin position="180"/>
        <end position="236"/>
    </location>
</feature>
<dbReference type="STRING" id="1109443.G4T533"/>
<keyword evidence="1" id="KW-0143">Chaperone</keyword>
<dbReference type="CDD" id="cd17039">
    <property type="entry name" value="Ubl_ubiquitin_like"/>
    <property type="match status" value="1"/>
</dbReference>
<dbReference type="GO" id="GO:0005829">
    <property type="term" value="C:cytosol"/>
    <property type="evidence" value="ECO:0007669"/>
    <property type="project" value="TreeGrafter"/>
</dbReference>
<dbReference type="HOGENOM" id="CLU_082772_0_0_1"/>
<dbReference type="InterPro" id="IPR029071">
    <property type="entry name" value="Ubiquitin-like_domsf"/>
</dbReference>
<dbReference type="InParanoid" id="G4T533"/>
<feature type="region of interest" description="Disordered" evidence="2">
    <location>
        <begin position="233"/>
        <end position="262"/>
    </location>
</feature>
<dbReference type="AlphaFoldDB" id="G4T533"/>
<dbReference type="Pfam" id="PF00240">
    <property type="entry name" value="ubiquitin"/>
    <property type="match status" value="1"/>
</dbReference>
<dbReference type="Pfam" id="PF02179">
    <property type="entry name" value="BAG"/>
    <property type="match status" value="1"/>
</dbReference>